<sequence length="110" mass="12354">MVKTSNSATPVSKGGHSSVSDLEREIALHKFLFCLRSIRRVVADSRANDSPSHSRFHDHHAPMATTMGLPFSVIAVHRATFAYELFCSSVRQVHQRQLNATIGYTVFKIW</sequence>
<feature type="region of interest" description="Disordered" evidence="1">
    <location>
        <begin position="1"/>
        <end position="20"/>
    </location>
</feature>
<dbReference type="AlphaFoldDB" id="A0A8X6L3I0"/>
<dbReference type="EMBL" id="BMAO01034249">
    <property type="protein sequence ID" value="GFQ95119.1"/>
    <property type="molecule type" value="Genomic_DNA"/>
</dbReference>
<comment type="caution">
    <text evidence="2">The sequence shown here is derived from an EMBL/GenBank/DDBJ whole genome shotgun (WGS) entry which is preliminary data.</text>
</comment>
<reference evidence="2" key="1">
    <citation type="submission" date="2020-07" db="EMBL/GenBank/DDBJ databases">
        <title>Multicomponent nature underlies the extraordinary mechanical properties of spider dragline silk.</title>
        <authorList>
            <person name="Kono N."/>
            <person name="Nakamura H."/>
            <person name="Mori M."/>
            <person name="Yoshida Y."/>
            <person name="Ohtoshi R."/>
            <person name="Malay A.D."/>
            <person name="Moran D.A.P."/>
            <person name="Tomita M."/>
            <person name="Numata K."/>
            <person name="Arakawa K."/>
        </authorList>
    </citation>
    <scope>NUCLEOTIDE SEQUENCE</scope>
</reference>
<evidence type="ECO:0000313" key="3">
    <source>
        <dbReference type="Proteomes" id="UP000887116"/>
    </source>
</evidence>
<protein>
    <submittedName>
        <fullName evidence="2">Uncharacterized protein</fullName>
    </submittedName>
</protein>
<name>A0A8X6L3I0_TRICU</name>
<dbReference type="Proteomes" id="UP000887116">
    <property type="component" value="Unassembled WGS sequence"/>
</dbReference>
<evidence type="ECO:0000256" key="1">
    <source>
        <dbReference type="SAM" id="MobiDB-lite"/>
    </source>
</evidence>
<proteinExistence type="predicted"/>
<organism evidence="2 3">
    <name type="scientific">Trichonephila clavata</name>
    <name type="common">Joro spider</name>
    <name type="synonym">Nephila clavata</name>
    <dbReference type="NCBI Taxonomy" id="2740835"/>
    <lineage>
        <taxon>Eukaryota</taxon>
        <taxon>Metazoa</taxon>
        <taxon>Ecdysozoa</taxon>
        <taxon>Arthropoda</taxon>
        <taxon>Chelicerata</taxon>
        <taxon>Arachnida</taxon>
        <taxon>Araneae</taxon>
        <taxon>Araneomorphae</taxon>
        <taxon>Entelegynae</taxon>
        <taxon>Araneoidea</taxon>
        <taxon>Nephilidae</taxon>
        <taxon>Trichonephila</taxon>
    </lineage>
</organism>
<evidence type="ECO:0000313" key="2">
    <source>
        <dbReference type="EMBL" id="GFQ95119.1"/>
    </source>
</evidence>
<accession>A0A8X6L3I0</accession>
<keyword evidence="3" id="KW-1185">Reference proteome</keyword>
<gene>
    <name evidence="2" type="ORF">TNCT_461761</name>
</gene>